<dbReference type="PANTHER" id="PTHR42711">
    <property type="entry name" value="ABC TRANSPORTER ATP-BINDING PROTEIN"/>
    <property type="match status" value="1"/>
</dbReference>
<dbReference type="SUPFAM" id="SSF52540">
    <property type="entry name" value="P-loop containing nucleoside triphosphate hydrolases"/>
    <property type="match status" value="1"/>
</dbReference>
<keyword evidence="5" id="KW-0046">Antibiotic resistance</keyword>
<dbReference type="SMART" id="SM00382">
    <property type="entry name" value="AAA"/>
    <property type="match status" value="1"/>
</dbReference>
<dbReference type="AlphaFoldDB" id="A0A2T0UL20"/>
<keyword evidence="3" id="KW-0547">Nucleotide-binding</keyword>
<dbReference type="Proteomes" id="UP000238176">
    <property type="component" value="Unassembled WGS sequence"/>
</dbReference>
<dbReference type="GO" id="GO:0016887">
    <property type="term" value="F:ATP hydrolysis activity"/>
    <property type="evidence" value="ECO:0007669"/>
    <property type="project" value="InterPro"/>
</dbReference>
<accession>A0A2T0UL20</accession>
<dbReference type="GO" id="GO:0046677">
    <property type="term" value="P:response to antibiotic"/>
    <property type="evidence" value="ECO:0007669"/>
    <property type="project" value="UniProtKB-KW"/>
</dbReference>
<dbReference type="RefSeq" id="WP_106364695.1">
    <property type="nucleotide sequence ID" value="NZ_PVTJ01000005.1"/>
</dbReference>
<evidence type="ECO:0000256" key="2">
    <source>
        <dbReference type="ARBA" id="ARBA00022448"/>
    </source>
</evidence>
<comment type="subcellular location">
    <subcellularLocation>
        <location evidence="1">Cell membrane</location>
        <topology evidence="1">Peripheral membrane protein</topology>
    </subcellularLocation>
</comment>
<keyword evidence="8" id="KW-1185">Reference proteome</keyword>
<evidence type="ECO:0000256" key="4">
    <source>
        <dbReference type="ARBA" id="ARBA00022840"/>
    </source>
</evidence>
<name>A0A2T0UL20_9ACTN</name>
<dbReference type="Gene3D" id="3.40.50.300">
    <property type="entry name" value="P-loop containing nucleotide triphosphate hydrolases"/>
    <property type="match status" value="1"/>
</dbReference>
<evidence type="ECO:0000313" key="8">
    <source>
        <dbReference type="Proteomes" id="UP000238176"/>
    </source>
</evidence>
<dbReference type="InterPro" id="IPR050763">
    <property type="entry name" value="ABC_transporter_ATP-binding"/>
</dbReference>
<keyword evidence="2" id="KW-0813">Transport</keyword>
<evidence type="ECO:0000256" key="5">
    <source>
        <dbReference type="ARBA" id="ARBA00023251"/>
    </source>
</evidence>
<sequence>MALIEVDGLVKHYRVRKPGRSVRRLFTRHSELKEAVRGIDLRVDAGEVVGYLGPNGAGKSTTIKCLCGIMAPDAGRIRVAGLDPSRRRLELARRIGVVFGQKTALWWDLPVTESFELLRAIYDVPRERHRRRLDELTALLGLDEFAHVPVRQLSLGQRVRSDLAAALLHDPQVLFLDEPTIGLDAAAKSGVRRFVREIRARGVAVLLTTHDLGDIEELCDRIVILDRGSVLFEGSVDEALGRYAPHSRVIVEFSRDVQGTIEVPFADSLHRRDDRQAEIVFKRAEETAAAVTRHLLDAYPVRDLRITEPSIEDVVKSLYEELGDRAGGAEPARG</sequence>
<evidence type="ECO:0000256" key="3">
    <source>
        <dbReference type="ARBA" id="ARBA00022741"/>
    </source>
</evidence>
<evidence type="ECO:0000259" key="6">
    <source>
        <dbReference type="PROSITE" id="PS50893"/>
    </source>
</evidence>
<dbReference type="InterPro" id="IPR027417">
    <property type="entry name" value="P-loop_NTPase"/>
</dbReference>
<protein>
    <submittedName>
        <fullName evidence="7">ABC-2 type transport system ATP-binding protein</fullName>
    </submittedName>
</protein>
<gene>
    <name evidence="7" type="ORF">B0I28_105347</name>
</gene>
<evidence type="ECO:0000256" key="1">
    <source>
        <dbReference type="ARBA" id="ARBA00004202"/>
    </source>
</evidence>
<dbReference type="InterPro" id="IPR003439">
    <property type="entry name" value="ABC_transporter-like_ATP-bd"/>
</dbReference>
<dbReference type="EMBL" id="PVTJ01000005">
    <property type="protein sequence ID" value="PRY58632.1"/>
    <property type="molecule type" value="Genomic_DNA"/>
</dbReference>
<proteinExistence type="predicted"/>
<organism evidence="7 8">
    <name type="scientific">Glycomyces artemisiae</name>
    <dbReference type="NCBI Taxonomy" id="1076443"/>
    <lineage>
        <taxon>Bacteria</taxon>
        <taxon>Bacillati</taxon>
        <taxon>Actinomycetota</taxon>
        <taxon>Actinomycetes</taxon>
        <taxon>Glycomycetales</taxon>
        <taxon>Glycomycetaceae</taxon>
        <taxon>Glycomyces</taxon>
    </lineage>
</organism>
<evidence type="ECO:0000313" key="7">
    <source>
        <dbReference type="EMBL" id="PRY58632.1"/>
    </source>
</evidence>
<dbReference type="OrthoDB" id="9804819at2"/>
<keyword evidence="4 7" id="KW-0067">ATP-binding</keyword>
<dbReference type="GO" id="GO:0005886">
    <property type="term" value="C:plasma membrane"/>
    <property type="evidence" value="ECO:0007669"/>
    <property type="project" value="UniProtKB-SubCell"/>
</dbReference>
<dbReference type="PANTHER" id="PTHR42711:SF1">
    <property type="entry name" value="ABC-TRANSPORT PROTEIN, ATP-BINDING COMPONENT"/>
    <property type="match status" value="1"/>
</dbReference>
<dbReference type="Pfam" id="PF00005">
    <property type="entry name" value="ABC_tran"/>
    <property type="match status" value="1"/>
</dbReference>
<dbReference type="PROSITE" id="PS50893">
    <property type="entry name" value="ABC_TRANSPORTER_2"/>
    <property type="match status" value="1"/>
</dbReference>
<feature type="domain" description="ABC transporter" evidence="6">
    <location>
        <begin position="4"/>
        <end position="252"/>
    </location>
</feature>
<reference evidence="7 8" key="1">
    <citation type="submission" date="2018-03" db="EMBL/GenBank/DDBJ databases">
        <title>Genomic Encyclopedia of Type Strains, Phase III (KMG-III): the genomes of soil and plant-associated and newly described type strains.</title>
        <authorList>
            <person name="Whitman W."/>
        </authorList>
    </citation>
    <scope>NUCLEOTIDE SEQUENCE [LARGE SCALE GENOMIC DNA]</scope>
    <source>
        <strain evidence="7 8">CGMCC 4.7067</strain>
    </source>
</reference>
<dbReference type="InterPro" id="IPR003593">
    <property type="entry name" value="AAA+_ATPase"/>
</dbReference>
<dbReference type="GO" id="GO:0005524">
    <property type="term" value="F:ATP binding"/>
    <property type="evidence" value="ECO:0007669"/>
    <property type="project" value="UniProtKB-KW"/>
</dbReference>
<comment type="caution">
    <text evidence="7">The sequence shown here is derived from an EMBL/GenBank/DDBJ whole genome shotgun (WGS) entry which is preliminary data.</text>
</comment>